<comment type="caution">
    <text evidence="2">The sequence shown here is derived from an EMBL/GenBank/DDBJ whole genome shotgun (WGS) entry which is preliminary data.</text>
</comment>
<gene>
    <name evidence="2" type="ORF">J2X98_004069</name>
</gene>
<accession>A0ABT9S0C2</accession>
<evidence type="ECO:0000313" key="2">
    <source>
        <dbReference type="EMBL" id="MDP9890455.1"/>
    </source>
</evidence>
<keyword evidence="3" id="KW-1185">Reference proteome</keyword>
<sequence>MRNPKQFASGTKHSGMKIVDIVHTIRGGQLSNSAGRLQIEFHTPITCNSNNGAGQRFHPDGTAISPTPTAN</sequence>
<evidence type="ECO:0000256" key="1">
    <source>
        <dbReference type="SAM" id="MobiDB-lite"/>
    </source>
</evidence>
<reference evidence="2 3" key="1">
    <citation type="submission" date="2023-07" db="EMBL/GenBank/DDBJ databases">
        <title>Sorghum-associated microbial communities from plants grown in Nebraska, USA.</title>
        <authorList>
            <person name="Schachtman D."/>
        </authorList>
    </citation>
    <scope>NUCLEOTIDE SEQUENCE [LARGE SCALE GENOMIC DNA]</scope>
    <source>
        <strain evidence="2 3">CC222</strain>
    </source>
</reference>
<evidence type="ECO:0000313" key="3">
    <source>
        <dbReference type="Proteomes" id="UP001226577"/>
    </source>
</evidence>
<feature type="region of interest" description="Disordered" evidence="1">
    <location>
        <begin position="50"/>
        <end position="71"/>
    </location>
</feature>
<dbReference type="Proteomes" id="UP001226577">
    <property type="component" value="Unassembled WGS sequence"/>
</dbReference>
<protein>
    <submittedName>
        <fullName evidence="2">Uncharacterized protein</fullName>
    </submittedName>
</protein>
<proteinExistence type="predicted"/>
<name>A0ABT9S0C2_9MICC</name>
<dbReference type="EMBL" id="JAUSRE010000028">
    <property type="protein sequence ID" value="MDP9890455.1"/>
    <property type="molecule type" value="Genomic_DNA"/>
</dbReference>
<organism evidence="2 3">
    <name type="scientific">Pseudarthrobacter enclensis</name>
    <dbReference type="NCBI Taxonomy" id="993070"/>
    <lineage>
        <taxon>Bacteria</taxon>
        <taxon>Bacillati</taxon>
        <taxon>Actinomycetota</taxon>
        <taxon>Actinomycetes</taxon>
        <taxon>Micrococcales</taxon>
        <taxon>Micrococcaceae</taxon>
        <taxon>Pseudarthrobacter</taxon>
    </lineage>
</organism>